<feature type="non-terminal residue" evidence="18">
    <location>
        <position position="344"/>
    </location>
</feature>
<evidence type="ECO:0000313" key="19">
    <source>
        <dbReference type="Proteomes" id="UP000799776"/>
    </source>
</evidence>
<dbReference type="EC" id="3.2.1.58" evidence="14"/>
<comment type="subcellular location">
    <subcellularLocation>
        <location evidence="1">Cell membrane</location>
        <topology evidence="1">Single-pass type II membrane protein</topology>
    </subcellularLocation>
</comment>
<evidence type="ECO:0000256" key="12">
    <source>
        <dbReference type="ARBA" id="ARBA00036824"/>
    </source>
</evidence>
<evidence type="ECO:0000256" key="13">
    <source>
        <dbReference type="ARBA" id="ARBA00037126"/>
    </source>
</evidence>
<sequence>TTKIRGVNLGSQFIVEPWMAAQEWIDMGCYGAKAEFQCIKDNYGGDVAAASVVWQEHWRTWITHSDIKTMARYGLNTIRIPVGWWMREDLVQSGEYFPKGGFAYLKKICNWAAEAGFYIIIDLHAVPGTQDADQPFTGNYSDTAYFYQSDYQSERAYDFLGWITAYIHTSNAFRNVGALEIINEPKYNTIDGDTKWMVEHYYGSAITVIRSVEAVLGVAPSARLHITLMDDLWGSGSDDPTSSLSAEQKEFLLFDDHNYEPVSSDNQTEILKYACADERTTTLEPGNTKIVGEWSMNLNGAWEPEQNYSSFYQQWFAAQQEKYEETNGWVYWTWKTNQLDLTNW</sequence>
<keyword evidence="5 16" id="KW-0378">Hydrolase</keyword>
<dbReference type="PANTHER" id="PTHR31297">
    <property type="entry name" value="GLUCAN ENDO-1,6-BETA-GLUCOSIDASE B"/>
    <property type="match status" value="1"/>
</dbReference>
<comment type="function">
    <text evidence="13">Glucosidase involved in the degradation of cellulosic biomass. Active on lichenan.</text>
</comment>
<protein>
    <recommendedName>
        <fullName evidence="14">glucan 1,3-beta-glucosidase</fullName>
        <ecNumber evidence="14">3.2.1.58</ecNumber>
    </recommendedName>
    <alternativeName>
        <fullName evidence="15">Exo-1,3-beta-glucanase D</fullName>
    </alternativeName>
</protein>
<dbReference type="GO" id="GO:0009986">
    <property type="term" value="C:cell surface"/>
    <property type="evidence" value="ECO:0007669"/>
    <property type="project" value="TreeGrafter"/>
</dbReference>
<dbReference type="GO" id="GO:0071555">
    <property type="term" value="P:cell wall organization"/>
    <property type="evidence" value="ECO:0007669"/>
    <property type="project" value="UniProtKB-KW"/>
</dbReference>
<keyword evidence="6" id="KW-0735">Signal-anchor</keyword>
<evidence type="ECO:0000256" key="9">
    <source>
        <dbReference type="ARBA" id="ARBA00023180"/>
    </source>
</evidence>
<comment type="similarity">
    <text evidence="2 16">Belongs to the glycosyl hydrolase 5 (cellulase A) family.</text>
</comment>
<dbReference type="AlphaFoldDB" id="A0A9P4LWZ7"/>
<evidence type="ECO:0000256" key="3">
    <source>
        <dbReference type="ARBA" id="ARBA00022475"/>
    </source>
</evidence>
<name>A0A9P4LWZ7_9PEZI</name>
<proteinExistence type="inferred from homology"/>
<keyword evidence="8" id="KW-0472">Membrane</keyword>
<organism evidence="18 19">
    <name type="scientific">Saccharata proteae CBS 121410</name>
    <dbReference type="NCBI Taxonomy" id="1314787"/>
    <lineage>
        <taxon>Eukaryota</taxon>
        <taxon>Fungi</taxon>
        <taxon>Dikarya</taxon>
        <taxon>Ascomycota</taxon>
        <taxon>Pezizomycotina</taxon>
        <taxon>Dothideomycetes</taxon>
        <taxon>Dothideomycetes incertae sedis</taxon>
        <taxon>Botryosphaeriales</taxon>
        <taxon>Saccharataceae</taxon>
        <taxon>Saccharata</taxon>
    </lineage>
</organism>
<comment type="caution">
    <text evidence="18">The sequence shown here is derived from an EMBL/GenBank/DDBJ whole genome shotgun (WGS) entry which is preliminary data.</text>
</comment>
<dbReference type="InterPro" id="IPR050386">
    <property type="entry name" value="Glycosyl_hydrolase_5"/>
</dbReference>
<keyword evidence="11" id="KW-0961">Cell wall biogenesis/degradation</keyword>
<dbReference type="Proteomes" id="UP000799776">
    <property type="component" value="Unassembled WGS sequence"/>
</dbReference>
<evidence type="ECO:0000256" key="16">
    <source>
        <dbReference type="RuleBase" id="RU361153"/>
    </source>
</evidence>
<keyword evidence="19" id="KW-1185">Reference proteome</keyword>
<keyword evidence="7" id="KW-1133">Transmembrane helix</keyword>
<keyword evidence="10 16" id="KW-0326">Glycosidase</keyword>
<evidence type="ECO:0000313" key="18">
    <source>
        <dbReference type="EMBL" id="KAF2087572.1"/>
    </source>
</evidence>
<dbReference type="SUPFAM" id="SSF51445">
    <property type="entry name" value="(Trans)glycosidases"/>
    <property type="match status" value="1"/>
</dbReference>
<evidence type="ECO:0000256" key="6">
    <source>
        <dbReference type="ARBA" id="ARBA00022968"/>
    </source>
</evidence>
<keyword evidence="3" id="KW-1003">Cell membrane</keyword>
<evidence type="ECO:0000256" key="11">
    <source>
        <dbReference type="ARBA" id="ARBA00023316"/>
    </source>
</evidence>
<evidence type="ECO:0000256" key="14">
    <source>
        <dbReference type="ARBA" id="ARBA00038929"/>
    </source>
</evidence>
<evidence type="ECO:0000259" key="17">
    <source>
        <dbReference type="Pfam" id="PF00150"/>
    </source>
</evidence>
<dbReference type="Gene3D" id="3.20.20.80">
    <property type="entry name" value="Glycosidases"/>
    <property type="match status" value="1"/>
</dbReference>
<reference evidence="18" key="1">
    <citation type="journal article" date="2020" name="Stud. Mycol.">
        <title>101 Dothideomycetes genomes: a test case for predicting lifestyles and emergence of pathogens.</title>
        <authorList>
            <person name="Haridas S."/>
            <person name="Albert R."/>
            <person name="Binder M."/>
            <person name="Bloem J."/>
            <person name="Labutti K."/>
            <person name="Salamov A."/>
            <person name="Andreopoulos B."/>
            <person name="Baker S."/>
            <person name="Barry K."/>
            <person name="Bills G."/>
            <person name="Bluhm B."/>
            <person name="Cannon C."/>
            <person name="Castanera R."/>
            <person name="Culley D."/>
            <person name="Daum C."/>
            <person name="Ezra D."/>
            <person name="Gonzalez J."/>
            <person name="Henrissat B."/>
            <person name="Kuo A."/>
            <person name="Liang C."/>
            <person name="Lipzen A."/>
            <person name="Lutzoni F."/>
            <person name="Magnuson J."/>
            <person name="Mondo S."/>
            <person name="Nolan M."/>
            <person name="Ohm R."/>
            <person name="Pangilinan J."/>
            <person name="Park H.-J."/>
            <person name="Ramirez L."/>
            <person name="Alfaro M."/>
            <person name="Sun H."/>
            <person name="Tritt A."/>
            <person name="Yoshinaga Y."/>
            <person name="Zwiers L.-H."/>
            <person name="Turgeon B."/>
            <person name="Goodwin S."/>
            <person name="Spatafora J."/>
            <person name="Crous P."/>
            <person name="Grigoriev I."/>
        </authorList>
    </citation>
    <scope>NUCLEOTIDE SEQUENCE</scope>
    <source>
        <strain evidence="18">CBS 121410</strain>
    </source>
</reference>
<dbReference type="GO" id="GO:0005576">
    <property type="term" value="C:extracellular region"/>
    <property type="evidence" value="ECO:0007669"/>
    <property type="project" value="TreeGrafter"/>
</dbReference>
<dbReference type="OrthoDB" id="1887033at2759"/>
<evidence type="ECO:0000256" key="1">
    <source>
        <dbReference type="ARBA" id="ARBA00004401"/>
    </source>
</evidence>
<dbReference type="Pfam" id="PF00150">
    <property type="entry name" value="Cellulase"/>
    <property type="match status" value="1"/>
</dbReference>
<evidence type="ECO:0000256" key="2">
    <source>
        <dbReference type="ARBA" id="ARBA00005641"/>
    </source>
</evidence>
<dbReference type="GO" id="GO:0004338">
    <property type="term" value="F:glucan exo-1,3-beta-glucosidase activity"/>
    <property type="evidence" value="ECO:0007669"/>
    <property type="project" value="UniProtKB-EC"/>
</dbReference>
<dbReference type="EMBL" id="ML978719">
    <property type="protein sequence ID" value="KAF2087572.1"/>
    <property type="molecule type" value="Genomic_DNA"/>
</dbReference>
<dbReference type="GO" id="GO:0009251">
    <property type="term" value="P:glucan catabolic process"/>
    <property type="evidence" value="ECO:0007669"/>
    <property type="project" value="TreeGrafter"/>
</dbReference>
<evidence type="ECO:0000256" key="4">
    <source>
        <dbReference type="ARBA" id="ARBA00022692"/>
    </source>
</evidence>
<dbReference type="InterPro" id="IPR017853">
    <property type="entry name" value="GH"/>
</dbReference>
<accession>A0A9P4LWZ7</accession>
<evidence type="ECO:0000256" key="7">
    <source>
        <dbReference type="ARBA" id="ARBA00022989"/>
    </source>
</evidence>
<evidence type="ECO:0000256" key="5">
    <source>
        <dbReference type="ARBA" id="ARBA00022801"/>
    </source>
</evidence>
<dbReference type="InterPro" id="IPR001547">
    <property type="entry name" value="Glyco_hydro_5"/>
</dbReference>
<keyword evidence="9" id="KW-0325">Glycoprotein</keyword>
<gene>
    <name evidence="18" type="ORF">K490DRAFT_23361</name>
</gene>
<evidence type="ECO:0000256" key="8">
    <source>
        <dbReference type="ARBA" id="ARBA00023136"/>
    </source>
</evidence>
<evidence type="ECO:0000256" key="10">
    <source>
        <dbReference type="ARBA" id="ARBA00023295"/>
    </source>
</evidence>
<dbReference type="GO" id="GO:0005886">
    <property type="term" value="C:plasma membrane"/>
    <property type="evidence" value="ECO:0007669"/>
    <property type="project" value="UniProtKB-SubCell"/>
</dbReference>
<keyword evidence="4" id="KW-0812">Transmembrane</keyword>
<dbReference type="PANTHER" id="PTHR31297:SF34">
    <property type="entry name" value="GLUCAN 1,3-BETA-GLUCOSIDASE 2"/>
    <property type="match status" value="1"/>
</dbReference>
<feature type="non-terminal residue" evidence="18">
    <location>
        <position position="1"/>
    </location>
</feature>
<evidence type="ECO:0000256" key="15">
    <source>
        <dbReference type="ARBA" id="ARBA00041260"/>
    </source>
</evidence>
<comment type="catalytic activity">
    <reaction evidence="12">
        <text>Successive hydrolysis of beta-D-glucose units from the non-reducing ends of (1-&gt;3)-beta-D-glucans, releasing alpha-glucose.</text>
        <dbReference type="EC" id="3.2.1.58"/>
    </reaction>
</comment>
<feature type="domain" description="Glycoside hydrolase family 5" evidence="17">
    <location>
        <begin position="53"/>
        <end position="337"/>
    </location>
</feature>